<evidence type="ECO:0000313" key="3">
    <source>
        <dbReference type="Proteomes" id="UP001515500"/>
    </source>
</evidence>
<evidence type="ECO:0000259" key="2">
    <source>
        <dbReference type="Pfam" id="PF24714"/>
    </source>
</evidence>
<keyword evidence="3" id="KW-1185">Reference proteome</keyword>
<feature type="compositionally biased region" description="Low complexity" evidence="1">
    <location>
        <begin position="360"/>
        <end position="372"/>
    </location>
</feature>
<protein>
    <submittedName>
        <fullName evidence="4">LOW QUALITY PROTEIN: TORTIFOLIA1-like protein 3</fullName>
    </submittedName>
</protein>
<dbReference type="InterPro" id="IPR016024">
    <property type="entry name" value="ARM-type_fold"/>
</dbReference>
<sequence>MAPPSSHDLLKLRINQCFIKLSDRDTESMAATELDSLAISLSSSSLPSFLSALSDTRPSDKPPLRRHSLRLLSLLARSHPPSLLLPHLPRMLSAALRRLRDTDSSVRAACVDAFRSLAALSLPSTGSLPSLLLHSLSDALLHEQDHCAQISASLSLAAAVDVAAGSPSSAGSDLGDQLQRLVPRLVKLVRSNAFKAKPALISLLGSIAGAGGASTGTLLGVLVPCLVEFLSSEDWAARKAAAEALSRVALSERDLLGGFRSSCLSSFESRKFDKVKIVRDSMNQMVKVWKDIPVAVVEDCNGTSPLPDSNSKPSLRDNASDNGRITAGSRTHASAMPASTASVGKKKLSMSRSPPPDATPPSTVRRTTPPTTGLKTRPKFTRQRNGSDLGVSPMDVRSGMDSRRRLFMKADDGKLDNVVSFKSSCESTVQETASLEQTGEIASANTEIYGSQKDNNFSLIRMQLVQIENQQSNLLEILQKFIGSSQIGIHSLETRVHGLELALEKISHDLAVSSGRFPSNDSSAKTCCSLPGAEFLSSKFWRRTEGRSSKLLMASNTKLINAHHLAENKNPESCNWDKPKLGLQANFVVNPLAEANPYTRGSSFNTSDKIQGEGIKFTQIGSRRE</sequence>
<dbReference type="AlphaFoldDB" id="A0AB40AT28"/>
<dbReference type="PANTHER" id="PTHR31355:SF8">
    <property type="entry name" value="TORTIFOLIA1-LIKE PROTEIN 3"/>
    <property type="match status" value="1"/>
</dbReference>
<dbReference type="GeneID" id="120254142"/>
<dbReference type="InterPro" id="IPR033337">
    <property type="entry name" value="TORTIFOLIA1/SINE1-2"/>
</dbReference>
<reference evidence="4" key="1">
    <citation type="submission" date="2025-08" db="UniProtKB">
        <authorList>
            <consortium name="RefSeq"/>
        </authorList>
    </citation>
    <scope>IDENTIFICATION</scope>
</reference>
<feature type="compositionally biased region" description="Polar residues" evidence="1">
    <location>
        <begin position="303"/>
        <end position="313"/>
    </location>
</feature>
<organism evidence="3 4">
    <name type="scientific">Dioscorea cayennensis subsp. rotundata</name>
    <name type="common">White Guinea yam</name>
    <name type="synonym">Dioscorea rotundata</name>
    <dbReference type="NCBI Taxonomy" id="55577"/>
    <lineage>
        <taxon>Eukaryota</taxon>
        <taxon>Viridiplantae</taxon>
        <taxon>Streptophyta</taxon>
        <taxon>Embryophyta</taxon>
        <taxon>Tracheophyta</taxon>
        <taxon>Spermatophyta</taxon>
        <taxon>Magnoliopsida</taxon>
        <taxon>Liliopsida</taxon>
        <taxon>Dioscoreales</taxon>
        <taxon>Dioscoreaceae</taxon>
        <taxon>Dioscorea</taxon>
    </lineage>
</organism>
<feature type="domain" description="TORTIFOLIA1/SINE1-2 N-terminal" evidence="2">
    <location>
        <begin position="10"/>
        <end position="291"/>
    </location>
</feature>
<dbReference type="InterPro" id="IPR057600">
    <property type="entry name" value="TORTIFOLIA1/SINE1-2_N"/>
</dbReference>
<evidence type="ECO:0000313" key="4">
    <source>
        <dbReference type="RefSeq" id="XP_039118217.1"/>
    </source>
</evidence>
<dbReference type="InterPro" id="IPR011989">
    <property type="entry name" value="ARM-like"/>
</dbReference>
<dbReference type="Gene3D" id="1.25.10.10">
    <property type="entry name" value="Leucine-rich Repeat Variant"/>
    <property type="match status" value="1"/>
</dbReference>
<dbReference type="GO" id="GO:0008017">
    <property type="term" value="F:microtubule binding"/>
    <property type="evidence" value="ECO:0007669"/>
    <property type="project" value="InterPro"/>
</dbReference>
<proteinExistence type="predicted"/>
<name>A0AB40AT28_DIOCR</name>
<gene>
    <name evidence="4" type="primary">LOC120254142</name>
</gene>
<dbReference type="SUPFAM" id="SSF48371">
    <property type="entry name" value="ARM repeat"/>
    <property type="match status" value="1"/>
</dbReference>
<dbReference type="RefSeq" id="XP_039118217.1">
    <property type="nucleotide sequence ID" value="XM_039262283.1"/>
</dbReference>
<dbReference type="Pfam" id="PF24714">
    <property type="entry name" value="TOR1L1_N"/>
    <property type="match status" value="1"/>
</dbReference>
<dbReference type="GO" id="GO:0005874">
    <property type="term" value="C:microtubule"/>
    <property type="evidence" value="ECO:0007669"/>
    <property type="project" value="InterPro"/>
</dbReference>
<dbReference type="PANTHER" id="PTHR31355">
    <property type="entry name" value="MICROTUBULE-ASSOCIATED PROTEIN TORTIFOLIA1"/>
    <property type="match status" value="1"/>
</dbReference>
<feature type="region of interest" description="Disordered" evidence="1">
    <location>
        <begin position="303"/>
        <end position="397"/>
    </location>
</feature>
<dbReference type="FunFam" id="1.25.10.10:FF:000549">
    <property type="entry name" value="ARM repeat superfamily protein"/>
    <property type="match status" value="1"/>
</dbReference>
<dbReference type="Proteomes" id="UP001515500">
    <property type="component" value="Unplaced"/>
</dbReference>
<accession>A0AB40AT28</accession>
<feature type="compositionally biased region" description="Polar residues" evidence="1">
    <location>
        <begin position="320"/>
        <end position="342"/>
    </location>
</feature>
<evidence type="ECO:0000256" key="1">
    <source>
        <dbReference type="SAM" id="MobiDB-lite"/>
    </source>
</evidence>